<feature type="non-terminal residue" evidence="2">
    <location>
        <position position="76"/>
    </location>
</feature>
<protein>
    <submittedName>
        <fullName evidence="2">SusD/RagB family nutrient-binding outer membrane lipoprotein</fullName>
    </submittedName>
</protein>
<evidence type="ECO:0000313" key="3">
    <source>
        <dbReference type="Proteomes" id="UP001365781"/>
    </source>
</evidence>
<proteinExistence type="predicted"/>
<reference evidence="2 3" key="1">
    <citation type="submission" date="2024-03" db="EMBL/GenBank/DDBJ databases">
        <title>First Report of Pectobacterium brasiliscabiei causing potato scab in china.</title>
        <authorList>
            <person name="Handique U."/>
        </authorList>
    </citation>
    <scope>NUCLEOTIDE SEQUENCE [LARGE SCALE GENOMIC DNA]</scope>
    <source>
        <strain evidence="2 3">ZRIMU1503</strain>
    </source>
</reference>
<dbReference type="EMBL" id="JBBAYM010000990">
    <property type="protein sequence ID" value="MEI5617708.1"/>
    <property type="molecule type" value="Genomic_DNA"/>
</dbReference>
<dbReference type="Pfam" id="PF12771">
    <property type="entry name" value="SusD-like_2"/>
    <property type="match status" value="1"/>
</dbReference>
<dbReference type="Proteomes" id="UP001365781">
    <property type="component" value="Unassembled WGS sequence"/>
</dbReference>
<comment type="caution">
    <text evidence="2">The sequence shown here is derived from an EMBL/GenBank/DDBJ whole genome shotgun (WGS) entry which is preliminary data.</text>
</comment>
<dbReference type="SUPFAM" id="SSF48452">
    <property type="entry name" value="TPR-like"/>
    <property type="match status" value="1"/>
</dbReference>
<dbReference type="Gene3D" id="1.25.40.390">
    <property type="match status" value="1"/>
</dbReference>
<dbReference type="InterPro" id="IPR011990">
    <property type="entry name" value="TPR-like_helical_dom_sf"/>
</dbReference>
<evidence type="ECO:0000313" key="2">
    <source>
        <dbReference type="EMBL" id="MEI5617708.1"/>
    </source>
</evidence>
<organism evidence="2 3">
    <name type="scientific">Streptomyces brasiliscabiei</name>
    <dbReference type="NCBI Taxonomy" id="2736302"/>
    <lineage>
        <taxon>Bacteria</taxon>
        <taxon>Bacillati</taxon>
        <taxon>Actinomycetota</taxon>
        <taxon>Actinomycetes</taxon>
        <taxon>Kitasatosporales</taxon>
        <taxon>Streptomycetaceae</taxon>
        <taxon>Streptomyces</taxon>
    </lineage>
</organism>
<name>A0ABU8GX17_9ACTN</name>
<dbReference type="InterPro" id="IPR041662">
    <property type="entry name" value="SusD-like_2"/>
</dbReference>
<feature type="region of interest" description="Disordered" evidence="1">
    <location>
        <begin position="1"/>
        <end position="21"/>
    </location>
</feature>
<keyword evidence="3" id="KW-1185">Reference proteome</keyword>
<gene>
    <name evidence="2" type="ORF">WB403_52350</name>
</gene>
<accession>A0ABU8GX17</accession>
<keyword evidence="2" id="KW-0449">Lipoprotein</keyword>
<sequence length="76" mass="8339">MTMKVGDIPMSEALQGTNNPTPKYDSQKQVFIQCLQLLEDANTQLAALITASDNSLLGDFYYVERISNAKDALTAL</sequence>
<dbReference type="RefSeq" id="WP_336559505.1">
    <property type="nucleotide sequence ID" value="NZ_JBBAYM010000990.1"/>
</dbReference>
<evidence type="ECO:0000256" key="1">
    <source>
        <dbReference type="SAM" id="MobiDB-lite"/>
    </source>
</evidence>